<accession>A0A916IUV3</accession>
<gene>
    <name evidence="1" type="ORF">LMG31506_03022</name>
</gene>
<organism evidence="1 2">
    <name type="scientific">Cupriavidus yeoncheonensis</name>
    <dbReference type="NCBI Taxonomy" id="1462994"/>
    <lineage>
        <taxon>Bacteria</taxon>
        <taxon>Pseudomonadati</taxon>
        <taxon>Pseudomonadota</taxon>
        <taxon>Betaproteobacteria</taxon>
        <taxon>Burkholderiales</taxon>
        <taxon>Burkholderiaceae</taxon>
        <taxon>Cupriavidus</taxon>
    </lineage>
</organism>
<dbReference type="AlphaFoldDB" id="A0A916IUV3"/>
<dbReference type="SUPFAM" id="SSF46785">
    <property type="entry name" value="Winged helix' DNA-binding domain"/>
    <property type="match status" value="1"/>
</dbReference>
<proteinExistence type="predicted"/>
<name>A0A916IUV3_9BURK</name>
<evidence type="ECO:0000313" key="2">
    <source>
        <dbReference type="Proteomes" id="UP000672934"/>
    </source>
</evidence>
<reference evidence="1" key="1">
    <citation type="submission" date="2021-03" db="EMBL/GenBank/DDBJ databases">
        <authorList>
            <person name="Peeters C."/>
        </authorList>
    </citation>
    <scope>NUCLEOTIDE SEQUENCE</scope>
    <source>
        <strain evidence="1">LMG 31506</strain>
    </source>
</reference>
<dbReference type="EMBL" id="CAJPUY010000010">
    <property type="protein sequence ID" value="CAG2144512.1"/>
    <property type="molecule type" value="Genomic_DNA"/>
</dbReference>
<sequence length="180" mass="20288">MSLVQLADAMQVSKPTAQKLVRELGASVLFEVRQPGKNGMPAPFYSTLRNDAAHALSLIHKHMVARQDMSSDELAQLTGINAGSTRCYINYLHNAELAHVGRWTKSKQQNERLWRFGPGEDAPMPVPLTRKEISKRQVQRCNDDHDARDARRSVMKRHYLRNKAKAKRDPMVAALFGEAA</sequence>
<protein>
    <submittedName>
        <fullName evidence="1">Uncharacterized protein</fullName>
    </submittedName>
</protein>
<keyword evidence="2" id="KW-1185">Reference proteome</keyword>
<comment type="caution">
    <text evidence="1">The sequence shown here is derived from an EMBL/GenBank/DDBJ whole genome shotgun (WGS) entry which is preliminary data.</text>
</comment>
<dbReference type="InterPro" id="IPR036390">
    <property type="entry name" value="WH_DNA-bd_sf"/>
</dbReference>
<evidence type="ECO:0000313" key="1">
    <source>
        <dbReference type="EMBL" id="CAG2144512.1"/>
    </source>
</evidence>
<dbReference type="Proteomes" id="UP000672934">
    <property type="component" value="Unassembled WGS sequence"/>
</dbReference>